<proteinExistence type="predicted"/>
<dbReference type="Pfam" id="PF10765">
    <property type="entry name" value="Phage_P22_NinX"/>
    <property type="match status" value="1"/>
</dbReference>
<organism evidence="1 2">
    <name type="scientific">Salmonella enterica</name>
    <name type="common">Salmonella choleraesuis</name>
    <dbReference type="NCBI Taxonomy" id="28901"/>
    <lineage>
        <taxon>Bacteria</taxon>
        <taxon>Pseudomonadati</taxon>
        <taxon>Pseudomonadota</taxon>
        <taxon>Gammaproteobacteria</taxon>
        <taxon>Enterobacterales</taxon>
        <taxon>Enterobacteriaceae</taxon>
        <taxon>Salmonella</taxon>
    </lineage>
</organism>
<evidence type="ECO:0000313" key="2">
    <source>
        <dbReference type="Proteomes" id="UP000290660"/>
    </source>
</evidence>
<dbReference type="RefSeq" id="WP_127174331.1">
    <property type="nucleotide sequence ID" value="NZ_JASMSH010000027.1"/>
</dbReference>
<reference evidence="1 2" key="1">
    <citation type="submission" date="2018-12" db="EMBL/GenBank/DDBJ databases">
        <title>Identification of serotype of rogose Salmonella by whole genome sequencing.</title>
        <authorList>
            <person name="Sacchi C.T."/>
            <person name="Goncalves C.R."/>
            <person name="Tiba-Casas M.R."/>
        </authorList>
    </citation>
    <scope>NUCLEOTIDE SEQUENCE [LARGE SCALE GENOMIC DNA]</scope>
    <source>
        <strain evidence="1 2">169_17</strain>
    </source>
</reference>
<dbReference type="InterPro" id="IPR019701">
    <property type="entry name" value="Phage_P22_NinX"/>
</dbReference>
<name>A0A3V4IUU9_SALER</name>
<comment type="caution">
    <text evidence="1">The sequence shown here is derived from an EMBL/GenBank/DDBJ whole genome shotgun (WGS) entry which is preliminary data.</text>
</comment>
<dbReference type="EMBL" id="RSEO01000032">
    <property type="protein sequence ID" value="RXQ27527.1"/>
    <property type="molecule type" value="Genomic_DNA"/>
</dbReference>
<sequence length="126" mass="13726">MKRIMKICELTGSALDYAVDRAVNGAKYSEQLSVIRASGDGFRPSSSWRVCGPLLERYRIDLITDPESDTWWADKADGTEIGYLHGSGSSPLVAICRALASISGDEIAIPEEILQKSGCMEVPCTR</sequence>
<accession>A0A3V4IUU9</accession>
<protein>
    <submittedName>
        <fullName evidence="1">DUF2591 domain-containing protein</fullName>
    </submittedName>
</protein>
<evidence type="ECO:0000313" key="1">
    <source>
        <dbReference type="EMBL" id="RXQ27527.1"/>
    </source>
</evidence>
<dbReference type="Proteomes" id="UP000290660">
    <property type="component" value="Unassembled WGS sequence"/>
</dbReference>
<dbReference type="AlphaFoldDB" id="A0A3V4IUU9"/>
<gene>
    <name evidence="1" type="ORF">EI538_20835</name>
</gene>